<accession>A0A0L9UWZ7</accession>
<evidence type="ECO:0000313" key="1">
    <source>
        <dbReference type="EMBL" id="KOM47380.1"/>
    </source>
</evidence>
<dbReference type="Gramene" id="KOM47380">
    <property type="protein sequence ID" value="KOM47380"/>
    <property type="gene ID" value="LR48_Vigan07g108400"/>
</dbReference>
<reference evidence="2" key="1">
    <citation type="journal article" date="2015" name="Proc. Natl. Acad. Sci. U.S.A.">
        <title>Genome sequencing of adzuki bean (Vigna angularis) provides insight into high starch and low fat accumulation and domestication.</title>
        <authorList>
            <person name="Yang K."/>
            <person name="Tian Z."/>
            <person name="Chen C."/>
            <person name="Luo L."/>
            <person name="Zhao B."/>
            <person name="Wang Z."/>
            <person name="Yu L."/>
            <person name="Li Y."/>
            <person name="Sun Y."/>
            <person name="Li W."/>
            <person name="Chen Y."/>
            <person name="Li Y."/>
            <person name="Zhang Y."/>
            <person name="Ai D."/>
            <person name="Zhao J."/>
            <person name="Shang C."/>
            <person name="Ma Y."/>
            <person name="Wu B."/>
            <person name="Wang M."/>
            <person name="Gao L."/>
            <person name="Sun D."/>
            <person name="Zhang P."/>
            <person name="Guo F."/>
            <person name="Wang W."/>
            <person name="Li Y."/>
            <person name="Wang J."/>
            <person name="Varshney R.K."/>
            <person name="Wang J."/>
            <person name="Ling H.Q."/>
            <person name="Wan P."/>
        </authorList>
    </citation>
    <scope>NUCLEOTIDE SEQUENCE</scope>
    <source>
        <strain evidence="2">cv. Jingnong 6</strain>
    </source>
</reference>
<evidence type="ECO:0000313" key="2">
    <source>
        <dbReference type="Proteomes" id="UP000053144"/>
    </source>
</evidence>
<sequence>MATRHPAKVQQAWRWGWTRWKQRGTKASPGIGNEEGYVQPPRGGILSHFGGWRATVEGSLPTARYWMKRSGVGKQHVSTPHVSFLTVAC</sequence>
<dbReference type="EMBL" id="CM003377">
    <property type="protein sequence ID" value="KOM47380.1"/>
    <property type="molecule type" value="Genomic_DNA"/>
</dbReference>
<organism evidence="1 2">
    <name type="scientific">Phaseolus angularis</name>
    <name type="common">Azuki bean</name>
    <name type="synonym">Vigna angularis</name>
    <dbReference type="NCBI Taxonomy" id="3914"/>
    <lineage>
        <taxon>Eukaryota</taxon>
        <taxon>Viridiplantae</taxon>
        <taxon>Streptophyta</taxon>
        <taxon>Embryophyta</taxon>
        <taxon>Tracheophyta</taxon>
        <taxon>Spermatophyta</taxon>
        <taxon>Magnoliopsida</taxon>
        <taxon>eudicotyledons</taxon>
        <taxon>Gunneridae</taxon>
        <taxon>Pentapetalae</taxon>
        <taxon>rosids</taxon>
        <taxon>fabids</taxon>
        <taxon>Fabales</taxon>
        <taxon>Fabaceae</taxon>
        <taxon>Papilionoideae</taxon>
        <taxon>50 kb inversion clade</taxon>
        <taxon>NPAAA clade</taxon>
        <taxon>indigoferoid/millettioid clade</taxon>
        <taxon>Phaseoleae</taxon>
        <taxon>Vigna</taxon>
    </lineage>
</organism>
<dbReference type="AlphaFoldDB" id="A0A0L9UWZ7"/>
<gene>
    <name evidence="1" type="ORF">LR48_Vigan07g108400</name>
</gene>
<proteinExistence type="predicted"/>
<name>A0A0L9UWZ7_PHAAN</name>
<protein>
    <submittedName>
        <fullName evidence="1">Uncharacterized protein</fullName>
    </submittedName>
</protein>
<dbReference type="Proteomes" id="UP000053144">
    <property type="component" value="Chromosome 7"/>
</dbReference>